<dbReference type="FunFam" id="3.40.140.10:FF:000005">
    <property type="entry name" value="tRNA-specific adenosine deaminase"/>
    <property type="match status" value="1"/>
</dbReference>
<evidence type="ECO:0000313" key="10">
    <source>
        <dbReference type="EMBL" id="MVX55672.1"/>
    </source>
</evidence>
<dbReference type="PANTHER" id="PTHR11079">
    <property type="entry name" value="CYTOSINE DEAMINASE FAMILY MEMBER"/>
    <property type="match status" value="1"/>
</dbReference>
<dbReference type="InterPro" id="IPR016192">
    <property type="entry name" value="APOBEC/CMP_deaminase_Zn-bd"/>
</dbReference>
<organism evidence="10 11">
    <name type="scientific">Parasutterella muris</name>
    <dbReference type="NCBI Taxonomy" id="2565572"/>
    <lineage>
        <taxon>Bacteria</taxon>
        <taxon>Pseudomonadati</taxon>
        <taxon>Pseudomonadota</taxon>
        <taxon>Betaproteobacteria</taxon>
        <taxon>Burkholderiales</taxon>
        <taxon>Sutterellaceae</taxon>
        <taxon>Parasutterella</taxon>
    </lineage>
</organism>
<gene>
    <name evidence="8" type="primary">tadA</name>
    <name evidence="10" type="ORF">E5987_00400</name>
</gene>
<dbReference type="GO" id="GO:0052717">
    <property type="term" value="F:tRNA-specific adenosine-34 deaminase activity"/>
    <property type="evidence" value="ECO:0007669"/>
    <property type="project" value="UniProtKB-UniRule"/>
</dbReference>
<dbReference type="PANTHER" id="PTHR11079:SF202">
    <property type="entry name" value="TRNA-SPECIFIC ADENOSINE DEAMINASE"/>
    <property type="match status" value="1"/>
</dbReference>
<evidence type="ECO:0000259" key="9">
    <source>
        <dbReference type="PROSITE" id="PS51747"/>
    </source>
</evidence>
<accession>A0A6L6YFR2</accession>
<dbReference type="InterPro" id="IPR016193">
    <property type="entry name" value="Cytidine_deaminase-like"/>
</dbReference>
<evidence type="ECO:0000256" key="5">
    <source>
        <dbReference type="ARBA" id="ARBA00022801"/>
    </source>
</evidence>
<dbReference type="RefSeq" id="WP_288319291.1">
    <property type="nucleotide sequence ID" value="NZ_WSRP01000001.1"/>
</dbReference>
<evidence type="ECO:0000256" key="6">
    <source>
        <dbReference type="ARBA" id="ARBA00022833"/>
    </source>
</evidence>
<feature type="domain" description="CMP/dCMP-type deaminase" evidence="9">
    <location>
        <begin position="122"/>
        <end position="232"/>
    </location>
</feature>
<comment type="catalytic activity">
    <reaction evidence="7 8">
        <text>adenosine(34) in tRNA + H2O + H(+) = inosine(34) in tRNA + NH4(+)</text>
        <dbReference type="Rhea" id="RHEA:43168"/>
        <dbReference type="Rhea" id="RHEA-COMP:10373"/>
        <dbReference type="Rhea" id="RHEA-COMP:10374"/>
        <dbReference type="ChEBI" id="CHEBI:15377"/>
        <dbReference type="ChEBI" id="CHEBI:15378"/>
        <dbReference type="ChEBI" id="CHEBI:28938"/>
        <dbReference type="ChEBI" id="CHEBI:74411"/>
        <dbReference type="ChEBI" id="CHEBI:82852"/>
        <dbReference type="EC" id="3.5.4.33"/>
    </reaction>
</comment>
<dbReference type="PROSITE" id="PS51747">
    <property type="entry name" value="CYT_DCMP_DEAMINASES_2"/>
    <property type="match status" value="1"/>
</dbReference>
<comment type="function">
    <text evidence="8">Catalyzes the deamination of adenosine to inosine at the wobble position 34 of tRNA(Arg2).</text>
</comment>
<evidence type="ECO:0000256" key="3">
    <source>
        <dbReference type="ARBA" id="ARBA00022694"/>
    </source>
</evidence>
<feature type="binding site" evidence="8">
    <location>
        <position position="204"/>
    </location>
    <ligand>
        <name>Zn(2+)</name>
        <dbReference type="ChEBI" id="CHEBI:29105"/>
        <note>catalytic</note>
    </ligand>
</feature>
<keyword evidence="4 8" id="KW-0479">Metal-binding</keyword>
<dbReference type="Pfam" id="PF00383">
    <property type="entry name" value="dCMP_cyt_deam_1"/>
    <property type="match status" value="1"/>
</dbReference>
<evidence type="ECO:0000256" key="1">
    <source>
        <dbReference type="ARBA" id="ARBA00010669"/>
    </source>
</evidence>
<protein>
    <recommendedName>
        <fullName evidence="8">tRNA-specific adenosine deaminase</fullName>
        <ecNumber evidence="8">3.5.4.33</ecNumber>
    </recommendedName>
</protein>
<dbReference type="HAMAP" id="MF_00972">
    <property type="entry name" value="tRNA_aden_deaminase"/>
    <property type="match status" value="1"/>
</dbReference>
<keyword evidence="6 8" id="KW-0862">Zinc</keyword>
<dbReference type="PROSITE" id="PS00903">
    <property type="entry name" value="CYT_DCMP_DEAMINASES_1"/>
    <property type="match status" value="1"/>
</dbReference>
<keyword evidence="3 8" id="KW-0819">tRNA processing</keyword>
<keyword evidence="11" id="KW-1185">Reference proteome</keyword>
<dbReference type="EMBL" id="WSRP01000001">
    <property type="protein sequence ID" value="MVX55672.1"/>
    <property type="molecule type" value="Genomic_DNA"/>
</dbReference>
<comment type="similarity">
    <text evidence="1">Belongs to the cytidine and deoxycytidylate deaminase family. ADAT2 subfamily.</text>
</comment>
<dbReference type="Gene3D" id="3.40.140.10">
    <property type="entry name" value="Cytidine Deaminase, domain 2"/>
    <property type="match status" value="1"/>
</dbReference>
<evidence type="ECO:0000256" key="2">
    <source>
        <dbReference type="ARBA" id="ARBA00011738"/>
    </source>
</evidence>
<dbReference type="AlphaFoldDB" id="A0A6L6YFR2"/>
<dbReference type="EC" id="3.5.4.33" evidence="8"/>
<evidence type="ECO:0000256" key="4">
    <source>
        <dbReference type="ARBA" id="ARBA00022723"/>
    </source>
</evidence>
<dbReference type="InterPro" id="IPR002125">
    <property type="entry name" value="CMP_dCMP_dom"/>
</dbReference>
<dbReference type="SUPFAM" id="SSF53927">
    <property type="entry name" value="Cytidine deaminase-like"/>
    <property type="match status" value="1"/>
</dbReference>
<feature type="active site" description="Proton donor" evidence="8">
    <location>
        <position position="176"/>
    </location>
</feature>
<dbReference type="Proteomes" id="UP000472580">
    <property type="component" value="Unassembled WGS sequence"/>
</dbReference>
<reference evidence="10 11" key="1">
    <citation type="submission" date="2019-12" db="EMBL/GenBank/DDBJ databases">
        <title>Microbes associate with the intestines of laboratory mice.</title>
        <authorList>
            <person name="Navarre W."/>
            <person name="Wong E."/>
        </authorList>
    </citation>
    <scope>NUCLEOTIDE SEQUENCE [LARGE SCALE GENOMIC DNA]</scope>
    <source>
        <strain evidence="10 11">NM82_D38</strain>
    </source>
</reference>
<sequence>MDVIERFVNLSIRTGSSLDDLAKQPENLNCVLSVFRACCDCSTKPTKAEAEAFLSAAGSWLSVTADKLAQDSLKLTAPLQAKISLVNLTRRVDERRREIREERRRRALEMEEVKRASRVDTSRDVEFMSEALAEAHKAMLEGEVPVGAVVVDPQGKIVGRGHNRVISDKDPSAHAEILALRDAARTTENYRLEDCSLYVTLEPCPMCSGAIIGARLSRLVYGAKDDKAGAVDSVVKLFKIDQLNHHTRVTGGVLQDQSLQLLRDFFARLRQIRGRKSE</sequence>
<feature type="binding site" evidence="8">
    <location>
        <position position="174"/>
    </location>
    <ligand>
        <name>Zn(2+)</name>
        <dbReference type="ChEBI" id="CHEBI:29105"/>
        <note>catalytic</note>
    </ligand>
</feature>
<comment type="subunit">
    <text evidence="2 8">Homodimer.</text>
</comment>
<dbReference type="InterPro" id="IPR028883">
    <property type="entry name" value="tRNA_aden_deaminase"/>
</dbReference>
<comment type="caution">
    <text evidence="10">The sequence shown here is derived from an EMBL/GenBank/DDBJ whole genome shotgun (WGS) entry which is preliminary data.</text>
</comment>
<keyword evidence="5 8" id="KW-0378">Hydrolase</keyword>
<dbReference type="GO" id="GO:0002100">
    <property type="term" value="P:tRNA wobble adenosine to inosine editing"/>
    <property type="evidence" value="ECO:0007669"/>
    <property type="project" value="UniProtKB-UniRule"/>
</dbReference>
<proteinExistence type="inferred from homology"/>
<evidence type="ECO:0000256" key="7">
    <source>
        <dbReference type="ARBA" id="ARBA00048045"/>
    </source>
</evidence>
<evidence type="ECO:0000313" key="11">
    <source>
        <dbReference type="Proteomes" id="UP000472580"/>
    </source>
</evidence>
<dbReference type="NCBIfam" id="NF008113">
    <property type="entry name" value="PRK10860.1"/>
    <property type="match status" value="1"/>
</dbReference>
<name>A0A6L6YFR2_9BURK</name>
<dbReference type="CDD" id="cd01285">
    <property type="entry name" value="nucleoside_deaminase"/>
    <property type="match status" value="1"/>
</dbReference>
<evidence type="ECO:0000256" key="8">
    <source>
        <dbReference type="HAMAP-Rule" id="MF_00972"/>
    </source>
</evidence>
<dbReference type="GO" id="GO:0008270">
    <property type="term" value="F:zinc ion binding"/>
    <property type="evidence" value="ECO:0007669"/>
    <property type="project" value="UniProtKB-UniRule"/>
</dbReference>
<feature type="binding site" evidence="8">
    <location>
        <position position="207"/>
    </location>
    <ligand>
        <name>Zn(2+)</name>
        <dbReference type="ChEBI" id="CHEBI:29105"/>
        <note>catalytic</note>
    </ligand>
</feature>
<comment type="cofactor">
    <cofactor evidence="8">
        <name>Zn(2+)</name>
        <dbReference type="ChEBI" id="CHEBI:29105"/>
    </cofactor>
    <text evidence="8">Binds 1 zinc ion per subunit.</text>
</comment>